<keyword evidence="1" id="KW-0812">Transmembrane</keyword>
<proteinExistence type="predicted"/>
<accession>A0A409XJR5</accession>
<evidence type="ECO:0000256" key="1">
    <source>
        <dbReference type="SAM" id="Phobius"/>
    </source>
</evidence>
<gene>
    <name evidence="3" type="ORF">CVT25_013938</name>
</gene>
<protein>
    <recommendedName>
        <fullName evidence="2">DUF6533 domain-containing protein</fullName>
    </recommendedName>
</protein>
<dbReference type="AlphaFoldDB" id="A0A409XJR5"/>
<feature type="transmembrane region" description="Helical" evidence="1">
    <location>
        <begin position="129"/>
        <end position="150"/>
    </location>
</feature>
<dbReference type="OrthoDB" id="3261349at2759"/>
<comment type="caution">
    <text evidence="3">The sequence shown here is derived from an EMBL/GenBank/DDBJ whole genome shotgun (WGS) entry which is preliminary data.</text>
</comment>
<evidence type="ECO:0000313" key="3">
    <source>
        <dbReference type="EMBL" id="PPQ91013.1"/>
    </source>
</evidence>
<keyword evidence="1" id="KW-1133">Transmembrane helix</keyword>
<keyword evidence="1" id="KW-0472">Membrane</keyword>
<feature type="transmembrane region" description="Helical" evidence="1">
    <location>
        <begin position="189"/>
        <end position="209"/>
    </location>
</feature>
<feature type="domain" description="DUF6533" evidence="2">
    <location>
        <begin position="1"/>
        <end position="39"/>
    </location>
</feature>
<sequence length="337" mass="38489">ILYYDYLLTLPREIDRFWASRRITWASSLFYLNRYLSLLGHGPVIFQYFWRSSDPDRLDVSFQCISSKCVKMSTFHEYLAVIIQVIVGLLLIMRTYALYNCNKAILILICSAGLTVICFGISYDPLNLGLAEAWTGMLAFDILIFTMILYKSITYRRQGSHILQVMLRDGTIYFGYVVRSQQQRSLSMLAATSSVLLSFHVCPVFWFSLSLTNIPLALSSEIPRIRTFDIIFDLTSLPLLELRTGYDCNPHQYVRRLLRSRVSSTMISRLMLNLRDPKINSSYRQEGTLAATGTGAIFTSIIHTSIDGDFMTTQQDTPTILPANSHIELHVRTTPPV</sequence>
<dbReference type="InterPro" id="IPR045340">
    <property type="entry name" value="DUF6533"/>
</dbReference>
<feature type="non-terminal residue" evidence="3">
    <location>
        <position position="1"/>
    </location>
</feature>
<dbReference type="InParanoid" id="A0A409XJR5"/>
<evidence type="ECO:0000259" key="2">
    <source>
        <dbReference type="Pfam" id="PF20151"/>
    </source>
</evidence>
<feature type="transmembrane region" description="Helical" evidence="1">
    <location>
        <begin position="78"/>
        <end position="97"/>
    </location>
</feature>
<evidence type="ECO:0000313" key="4">
    <source>
        <dbReference type="Proteomes" id="UP000283269"/>
    </source>
</evidence>
<dbReference type="Pfam" id="PF20151">
    <property type="entry name" value="DUF6533"/>
    <property type="match status" value="1"/>
</dbReference>
<keyword evidence="4" id="KW-1185">Reference proteome</keyword>
<feature type="transmembrane region" description="Helical" evidence="1">
    <location>
        <begin position="104"/>
        <end position="123"/>
    </location>
</feature>
<dbReference type="Proteomes" id="UP000283269">
    <property type="component" value="Unassembled WGS sequence"/>
</dbReference>
<dbReference type="EMBL" id="NHYD01001492">
    <property type="protein sequence ID" value="PPQ91013.1"/>
    <property type="molecule type" value="Genomic_DNA"/>
</dbReference>
<reference evidence="3 4" key="1">
    <citation type="journal article" date="2018" name="Evol. Lett.">
        <title>Horizontal gene cluster transfer increased hallucinogenic mushroom diversity.</title>
        <authorList>
            <person name="Reynolds H.T."/>
            <person name="Vijayakumar V."/>
            <person name="Gluck-Thaler E."/>
            <person name="Korotkin H.B."/>
            <person name="Matheny P.B."/>
            <person name="Slot J.C."/>
        </authorList>
    </citation>
    <scope>NUCLEOTIDE SEQUENCE [LARGE SCALE GENOMIC DNA]</scope>
    <source>
        <strain evidence="3 4">2631</strain>
    </source>
</reference>
<name>A0A409XJR5_PSICY</name>
<organism evidence="3 4">
    <name type="scientific">Psilocybe cyanescens</name>
    <dbReference type="NCBI Taxonomy" id="93625"/>
    <lineage>
        <taxon>Eukaryota</taxon>
        <taxon>Fungi</taxon>
        <taxon>Dikarya</taxon>
        <taxon>Basidiomycota</taxon>
        <taxon>Agaricomycotina</taxon>
        <taxon>Agaricomycetes</taxon>
        <taxon>Agaricomycetidae</taxon>
        <taxon>Agaricales</taxon>
        <taxon>Agaricineae</taxon>
        <taxon>Strophariaceae</taxon>
        <taxon>Psilocybe</taxon>
    </lineage>
</organism>